<dbReference type="PANTHER" id="PTHR31900">
    <property type="entry name" value="F-BOX/RNI SUPERFAMILY PROTEIN-RELATED"/>
    <property type="match status" value="1"/>
</dbReference>
<evidence type="ECO:0000313" key="3">
    <source>
        <dbReference type="Proteomes" id="UP000596660"/>
    </source>
</evidence>
<dbReference type="EnsemblPlants" id="AUR62020678-RA">
    <property type="protein sequence ID" value="AUR62020678-RA:cds"/>
    <property type="gene ID" value="AUR62020678"/>
</dbReference>
<dbReference type="PANTHER" id="PTHR31900:SF31">
    <property type="entry name" value="F-BOX_LRR-REPEAT PROTEIN 13-LIKE"/>
    <property type="match status" value="1"/>
</dbReference>
<dbReference type="PROSITE" id="PS50181">
    <property type="entry name" value="FBOX"/>
    <property type="match status" value="1"/>
</dbReference>
<dbReference type="Pfam" id="PF08387">
    <property type="entry name" value="FBD"/>
    <property type="match status" value="1"/>
</dbReference>
<feature type="domain" description="F-box" evidence="1">
    <location>
        <begin position="25"/>
        <end position="61"/>
    </location>
</feature>
<sequence>MGDSKILKYYIRKRSRRSTEDEETKDRLSSLPDAILTDILSRLTIHSAATTSVLSHRWRHLWTTITRLKLGVHETDESTKSNGSTTIDHILRQITSPKLLAFDLDYSSMLSVIPRFSESEPWFSEICRRNVENFTLNTVEGYPFRIPACLVNSQSLVSLQLYGTLKSKLPKNGDSSLCSSFHLPNLKLLTLCTLDNVPNWLSKLIRSCPNLEDLSLSFELDYNPPSYFALGIIAPNLKSMCIRMQPCNEMQRTRISVDAPKLTNLEIYDWSSIYNFVRNPTALVKARMSLKRLFVGYVVLVNWGGNCYLEEMSKFVGGLSSVSNLELLLESHSNIFGCPNSGKLPIFSNVVNLETNFFKDLLFSLDCFPNLEHLVVSIWSQPADLAMEQRYWLPPNTIPYCLLSKLRTIKIKGLQAIGDDLRLLAYILSNANVLEKLCIDVRMMDVIKAKNEREEADIVWKEGQYCRSLFKLPRSSSTCEIVVSGRSVNAFGNALQNGYLTCQMYVGK</sequence>
<keyword evidence="3" id="KW-1185">Reference proteome</keyword>
<proteinExistence type="predicted"/>
<dbReference type="Gramene" id="AUR62020678-RA">
    <property type="protein sequence ID" value="AUR62020678-RA:cds"/>
    <property type="gene ID" value="AUR62020678"/>
</dbReference>
<dbReference type="SUPFAM" id="SSF52047">
    <property type="entry name" value="RNI-like"/>
    <property type="match status" value="1"/>
</dbReference>
<dbReference type="Pfam" id="PF00646">
    <property type="entry name" value="F-box"/>
    <property type="match status" value="1"/>
</dbReference>
<dbReference type="InterPro" id="IPR001810">
    <property type="entry name" value="F-box_dom"/>
</dbReference>
<dbReference type="InterPro" id="IPR050232">
    <property type="entry name" value="FBL13/AtMIF1-like"/>
</dbReference>
<dbReference type="InterPro" id="IPR036047">
    <property type="entry name" value="F-box-like_dom_sf"/>
</dbReference>
<accession>A0A803LYX7</accession>
<reference evidence="2" key="1">
    <citation type="journal article" date="2017" name="Nature">
        <title>The genome of Chenopodium quinoa.</title>
        <authorList>
            <person name="Jarvis D.E."/>
            <person name="Ho Y.S."/>
            <person name="Lightfoot D.J."/>
            <person name="Schmoeckel S.M."/>
            <person name="Li B."/>
            <person name="Borm T.J.A."/>
            <person name="Ohyanagi H."/>
            <person name="Mineta K."/>
            <person name="Michell C.T."/>
            <person name="Saber N."/>
            <person name="Kharbatia N.M."/>
            <person name="Rupper R.R."/>
            <person name="Sharp A.R."/>
            <person name="Dally N."/>
            <person name="Boughton B.A."/>
            <person name="Woo Y.H."/>
            <person name="Gao G."/>
            <person name="Schijlen E.G.W.M."/>
            <person name="Guo X."/>
            <person name="Momin A.A."/>
            <person name="Negrao S."/>
            <person name="Al-Babili S."/>
            <person name="Gehring C."/>
            <person name="Roessner U."/>
            <person name="Jung C."/>
            <person name="Murphy K."/>
            <person name="Arold S.T."/>
            <person name="Gojobori T."/>
            <person name="van der Linden C.G."/>
            <person name="van Loo E.N."/>
            <person name="Jellen E.N."/>
            <person name="Maughan P.J."/>
            <person name="Tester M."/>
        </authorList>
    </citation>
    <scope>NUCLEOTIDE SEQUENCE [LARGE SCALE GENOMIC DNA]</scope>
    <source>
        <strain evidence="2">cv. PI 614886</strain>
    </source>
</reference>
<dbReference type="CDD" id="cd22160">
    <property type="entry name" value="F-box_AtFBL13-like"/>
    <property type="match status" value="1"/>
</dbReference>
<protein>
    <recommendedName>
        <fullName evidence="1">F-box domain-containing protein</fullName>
    </recommendedName>
</protein>
<evidence type="ECO:0000259" key="1">
    <source>
        <dbReference type="PROSITE" id="PS50181"/>
    </source>
</evidence>
<dbReference type="InterPro" id="IPR055411">
    <property type="entry name" value="LRR_FXL15/At3g58940/PEG3-like"/>
</dbReference>
<reference evidence="2" key="2">
    <citation type="submission" date="2021-03" db="UniProtKB">
        <authorList>
            <consortium name="EnsemblPlants"/>
        </authorList>
    </citation>
    <scope>IDENTIFICATION</scope>
</reference>
<dbReference type="SMART" id="SM00579">
    <property type="entry name" value="FBD"/>
    <property type="match status" value="1"/>
</dbReference>
<dbReference type="Proteomes" id="UP000596660">
    <property type="component" value="Unplaced"/>
</dbReference>
<dbReference type="InterPro" id="IPR032675">
    <property type="entry name" value="LRR_dom_sf"/>
</dbReference>
<dbReference type="OMA" id="MIRYFEC"/>
<dbReference type="InterPro" id="IPR006566">
    <property type="entry name" value="FBD"/>
</dbReference>
<dbReference type="Gene3D" id="3.80.10.10">
    <property type="entry name" value="Ribonuclease Inhibitor"/>
    <property type="match status" value="1"/>
</dbReference>
<dbReference type="Pfam" id="PF24758">
    <property type="entry name" value="LRR_At5g56370"/>
    <property type="match status" value="1"/>
</dbReference>
<evidence type="ECO:0000313" key="2">
    <source>
        <dbReference type="EnsemblPlants" id="AUR62020678-RA:cds"/>
    </source>
</evidence>
<dbReference type="AlphaFoldDB" id="A0A803LYX7"/>
<organism evidence="2 3">
    <name type="scientific">Chenopodium quinoa</name>
    <name type="common">Quinoa</name>
    <dbReference type="NCBI Taxonomy" id="63459"/>
    <lineage>
        <taxon>Eukaryota</taxon>
        <taxon>Viridiplantae</taxon>
        <taxon>Streptophyta</taxon>
        <taxon>Embryophyta</taxon>
        <taxon>Tracheophyta</taxon>
        <taxon>Spermatophyta</taxon>
        <taxon>Magnoliopsida</taxon>
        <taxon>eudicotyledons</taxon>
        <taxon>Gunneridae</taxon>
        <taxon>Pentapetalae</taxon>
        <taxon>Caryophyllales</taxon>
        <taxon>Chenopodiaceae</taxon>
        <taxon>Chenopodioideae</taxon>
        <taxon>Atripliceae</taxon>
        <taxon>Chenopodium</taxon>
    </lineage>
</organism>
<name>A0A803LYX7_CHEQI</name>
<dbReference type="SUPFAM" id="SSF81383">
    <property type="entry name" value="F-box domain"/>
    <property type="match status" value="1"/>
</dbReference>
<dbReference type="InterPro" id="IPR053781">
    <property type="entry name" value="F-box_AtFBL13-like"/>
</dbReference>